<dbReference type="KEGG" id="pgut:117655839"/>
<dbReference type="RefSeq" id="XP_034259538.1">
    <property type="nucleotide sequence ID" value="XM_034403647.1"/>
</dbReference>
<sequence>MKISELSQFEGSYDVLCDDVIRTKGSKCRFRHCEKAIGSDIVCSLWREGKCSHQLCKFRHMEIQQKYNSISCFWETQPLGCVRISCVFHHRKPRNINGLFLPPSNDSTLQGEVQEGILHPAQNQDSTKGQENTLRPIHPPLIITINLEEEEEEEQEEKYASYLLSKTPEDIEEEKAIKEMCYKSGEYYRIQTSQENNLTKNSSVLENELIKPMETCRELQEGDGVAVPSKFNIIERQTKITASVDSCSKSELSAFENGGGDCYLSQRNIFVEGIQNKMFNGEKQFTMLKCLNVKATSHTESIKKHHFKGVKKKKWLSEESKNLPTPLTAKAMHTSNSKSKGNCQQNDQIKNAENASYVPSQRANGRSISLSAPMAGRSQNLTYAKIGVAKESKMNLSTERCASAYNIPAWRKRSPHSKIYTKPEKMHSGIYKSPEEMEVDKMEVNFKARKEGIKKWYIALLWFAIKRGQNIQIQMIWLSGNPTGDLR</sequence>
<dbReference type="InterPro" id="IPR041686">
    <property type="entry name" value="Znf-CCCH_3"/>
</dbReference>
<reference evidence="3 4" key="1">
    <citation type="submission" date="2025-04" db="UniProtKB">
        <authorList>
            <consortium name="RefSeq"/>
        </authorList>
    </citation>
    <scope>IDENTIFICATION</scope>
    <source>
        <tissue evidence="3 4">Blood</tissue>
    </source>
</reference>
<accession>A0A6P9AME4</accession>
<dbReference type="Pfam" id="PF17732">
    <property type="entry name" value="DUF5571"/>
    <property type="match status" value="1"/>
</dbReference>
<dbReference type="AlphaFoldDB" id="A0A6P9AME4"/>
<dbReference type="CTD" id="109316885"/>
<keyword evidence="2" id="KW-1185">Reference proteome</keyword>
<dbReference type="PANTHER" id="PTHR15725">
    <property type="entry name" value="ZN-FINGER, C-X8-C-X5-C-X3-H TYPE-CONTAINING"/>
    <property type="match status" value="1"/>
</dbReference>
<dbReference type="OMA" id="AIRDICY"/>
<dbReference type="Proteomes" id="UP001652622">
    <property type="component" value="Unplaced"/>
</dbReference>
<name>A0A6P9AME4_PANGU</name>
<organism evidence="2 4">
    <name type="scientific">Pantherophis guttatus</name>
    <name type="common">Corn snake</name>
    <name type="synonym">Elaphe guttata</name>
    <dbReference type="NCBI Taxonomy" id="94885"/>
    <lineage>
        <taxon>Eukaryota</taxon>
        <taxon>Metazoa</taxon>
        <taxon>Chordata</taxon>
        <taxon>Craniata</taxon>
        <taxon>Vertebrata</taxon>
        <taxon>Euteleostomi</taxon>
        <taxon>Lepidosauria</taxon>
        <taxon>Squamata</taxon>
        <taxon>Bifurcata</taxon>
        <taxon>Unidentata</taxon>
        <taxon>Episquamata</taxon>
        <taxon>Toxicofera</taxon>
        <taxon>Serpentes</taxon>
        <taxon>Colubroidea</taxon>
        <taxon>Colubridae</taxon>
        <taxon>Colubrinae</taxon>
        <taxon>Pantherophis</taxon>
    </lineage>
</organism>
<evidence type="ECO:0000259" key="1">
    <source>
        <dbReference type="Pfam" id="PF15663"/>
    </source>
</evidence>
<dbReference type="GeneID" id="117655839"/>
<dbReference type="InterPro" id="IPR040943">
    <property type="entry name" value="DUF5571"/>
</dbReference>
<feature type="domain" description="Zinc-finger CCCH" evidence="1">
    <location>
        <begin position="23"/>
        <end position="108"/>
    </location>
</feature>
<proteinExistence type="predicted"/>
<dbReference type="Pfam" id="PF15663">
    <property type="entry name" value="zf-CCCH_3"/>
    <property type="match status" value="1"/>
</dbReference>
<gene>
    <name evidence="3 4" type="primary">CUNH12orf50</name>
</gene>
<evidence type="ECO:0000313" key="2">
    <source>
        <dbReference type="Proteomes" id="UP001652622"/>
    </source>
</evidence>
<evidence type="ECO:0000313" key="4">
    <source>
        <dbReference type="RefSeq" id="XP_034259538.1"/>
    </source>
</evidence>
<dbReference type="GO" id="GO:0016973">
    <property type="term" value="P:poly(A)+ mRNA export from nucleus"/>
    <property type="evidence" value="ECO:0007669"/>
    <property type="project" value="TreeGrafter"/>
</dbReference>
<dbReference type="RefSeq" id="XP_034259536.1">
    <property type="nucleotide sequence ID" value="XM_034403645.1"/>
</dbReference>
<evidence type="ECO:0000313" key="3">
    <source>
        <dbReference type="RefSeq" id="XP_034259536.1"/>
    </source>
</evidence>
<dbReference type="PANTHER" id="PTHR15725:SF1">
    <property type="entry name" value="RIKEN CDNA 1700017N19 GENE"/>
    <property type="match status" value="1"/>
</dbReference>
<protein>
    <submittedName>
        <fullName evidence="3 4">Uncharacterized protein C12orf50 homolog isoform X1</fullName>
    </submittedName>
</protein>